<dbReference type="PANTHER" id="PTHR32039">
    <property type="entry name" value="MAGNESIUM-CHELATASE SUBUNIT CHLI"/>
    <property type="match status" value="1"/>
</dbReference>
<reference evidence="6" key="1">
    <citation type="submission" date="2016-10" db="EMBL/GenBank/DDBJ databases">
        <authorList>
            <person name="Varghese N."/>
        </authorList>
    </citation>
    <scope>NUCLEOTIDE SEQUENCE [LARGE SCALE GENOMIC DNA]</scope>
    <source>
        <strain evidence="6">HL 19</strain>
    </source>
</reference>
<dbReference type="Gene3D" id="3.40.50.300">
    <property type="entry name" value="P-loop containing nucleotide triphosphate hydrolases"/>
    <property type="match status" value="1"/>
</dbReference>
<accession>A0A1G5EM36</accession>
<gene>
    <name evidence="5" type="ORF">SAMN05661077_1680</name>
</gene>
<organism evidence="5 6">
    <name type="scientific">Thiohalorhabdus denitrificans</name>
    <dbReference type="NCBI Taxonomy" id="381306"/>
    <lineage>
        <taxon>Bacteria</taxon>
        <taxon>Pseudomonadati</taxon>
        <taxon>Pseudomonadota</taxon>
        <taxon>Gammaproteobacteria</taxon>
        <taxon>Thiohalorhabdales</taxon>
        <taxon>Thiohalorhabdaceae</taxon>
        <taxon>Thiohalorhabdus</taxon>
    </lineage>
</organism>
<evidence type="ECO:0000313" key="6">
    <source>
        <dbReference type="Proteomes" id="UP000183104"/>
    </source>
</evidence>
<dbReference type="Pfam" id="PF13335">
    <property type="entry name" value="Mg_chelatase_C"/>
    <property type="match status" value="1"/>
</dbReference>
<dbReference type="GO" id="GO:0003677">
    <property type="term" value="F:DNA binding"/>
    <property type="evidence" value="ECO:0007669"/>
    <property type="project" value="InterPro"/>
</dbReference>
<evidence type="ECO:0000256" key="3">
    <source>
        <dbReference type="SAM" id="MobiDB-lite"/>
    </source>
</evidence>
<dbReference type="InterPro" id="IPR001208">
    <property type="entry name" value="MCM_dom"/>
</dbReference>
<dbReference type="EMBL" id="FMUN01000004">
    <property type="protein sequence ID" value="SCY27730.1"/>
    <property type="molecule type" value="Genomic_DNA"/>
</dbReference>
<dbReference type="PROSITE" id="PS50051">
    <property type="entry name" value="MCM_2"/>
    <property type="match status" value="1"/>
</dbReference>
<evidence type="ECO:0000313" key="5">
    <source>
        <dbReference type="EMBL" id="SCY27730.1"/>
    </source>
</evidence>
<dbReference type="SUPFAM" id="SSF52540">
    <property type="entry name" value="P-loop containing nucleoside triphosphate hydrolases"/>
    <property type="match status" value="1"/>
</dbReference>
<dbReference type="AlphaFoldDB" id="A0A1G5EM36"/>
<name>A0A1G5EM36_9GAMM</name>
<feature type="region of interest" description="Disordered" evidence="3">
    <location>
        <begin position="49"/>
        <end position="72"/>
    </location>
</feature>
<dbReference type="Pfam" id="PF01078">
    <property type="entry name" value="Mg_chelatase"/>
    <property type="match status" value="1"/>
</dbReference>
<keyword evidence="6" id="KW-1185">Reference proteome</keyword>
<proteinExistence type="predicted"/>
<dbReference type="Proteomes" id="UP000183104">
    <property type="component" value="Unassembled WGS sequence"/>
</dbReference>
<evidence type="ECO:0000259" key="4">
    <source>
        <dbReference type="PROSITE" id="PS50051"/>
    </source>
</evidence>
<feature type="domain" description="MCM C-terminal AAA(+) ATPase" evidence="4">
    <location>
        <begin position="74"/>
        <end position="132"/>
    </location>
</feature>
<evidence type="ECO:0000256" key="2">
    <source>
        <dbReference type="ARBA" id="ARBA00022840"/>
    </source>
</evidence>
<dbReference type="InterPro" id="IPR027417">
    <property type="entry name" value="P-loop_NTPase"/>
</dbReference>
<dbReference type="PANTHER" id="PTHR32039:SF7">
    <property type="entry name" value="COMPETENCE PROTEIN COMM"/>
    <property type="match status" value="1"/>
</dbReference>
<keyword evidence="1" id="KW-0547">Nucleotide-binding</keyword>
<protein>
    <submittedName>
        <fullName evidence="5">Magnesium chelatase family protein</fullName>
    </submittedName>
</protein>
<keyword evidence="2" id="KW-0067">ATP-binding</keyword>
<dbReference type="InterPro" id="IPR045006">
    <property type="entry name" value="CHLI-like"/>
</dbReference>
<dbReference type="InterPro" id="IPR025158">
    <property type="entry name" value="Mg_chelat-rel_C"/>
</dbReference>
<dbReference type="InterPro" id="IPR000523">
    <property type="entry name" value="Mg_chelatse_chII-like_cat_dom"/>
</dbReference>
<dbReference type="RefSeq" id="WP_054965030.1">
    <property type="nucleotide sequence ID" value="NZ_FMUN01000004.1"/>
</dbReference>
<evidence type="ECO:0000256" key="1">
    <source>
        <dbReference type="ARBA" id="ARBA00022741"/>
    </source>
</evidence>
<dbReference type="GO" id="GO:0005524">
    <property type="term" value="F:ATP binding"/>
    <property type="evidence" value="ECO:0007669"/>
    <property type="project" value="UniProtKB-KW"/>
</dbReference>
<sequence length="291" mass="31299">MLSGPPGAGKTLLARCLPGILPPLDRDAQVEVARIRSVRGERVAALDPHPPFQDPHHSASLPALVGGGSPPRPGEITRAHRGVLFLDELPEFDRRTLEALREPLETGEVTIARARATTRFPARFQLLAAMNPCPCGHLGDSRQACACTPAQIQRYRGKLSGPLLDRIDLQLEVPALPVEELRPGQGNGGEEPSAAVRARVEATRERQLQLLGVPAAALTARGVEEHCQPDADGLAFLETASKRLGLSARAYHRILKLARTIADLTGTDRIARAHIAEAVQYRRLDAGDSAS</sequence>